<keyword evidence="6" id="KW-0206">Cytoskeleton</keyword>
<organism evidence="9 10">
    <name type="scientific">Carassius auratus</name>
    <name type="common">Goldfish</name>
    <dbReference type="NCBI Taxonomy" id="7957"/>
    <lineage>
        <taxon>Eukaryota</taxon>
        <taxon>Metazoa</taxon>
        <taxon>Chordata</taxon>
        <taxon>Craniata</taxon>
        <taxon>Vertebrata</taxon>
        <taxon>Euteleostomi</taxon>
        <taxon>Actinopterygii</taxon>
        <taxon>Neopterygii</taxon>
        <taxon>Teleostei</taxon>
        <taxon>Ostariophysi</taxon>
        <taxon>Cypriniformes</taxon>
        <taxon>Cyprinidae</taxon>
        <taxon>Cyprininae</taxon>
        <taxon>Carassius</taxon>
    </lineage>
</organism>
<feature type="coiled-coil region" evidence="8">
    <location>
        <begin position="52"/>
        <end position="79"/>
    </location>
</feature>
<evidence type="ECO:0000256" key="2">
    <source>
        <dbReference type="ARBA" id="ARBA00004300"/>
    </source>
</evidence>
<evidence type="ECO:0000256" key="1">
    <source>
        <dbReference type="ARBA" id="ARBA00004120"/>
    </source>
</evidence>
<dbReference type="RefSeq" id="XP_026058234.1">
    <property type="nucleotide sequence ID" value="XM_026202449.1"/>
</dbReference>
<dbReference type="GO" id="GO:1905349">
    <property type="term" value="P:ciliary transition zone assembly"/>
    <property type="evidence" value="ECO:0007669"/>
    <property type="project" value="TreeGrafter"/>
</dbReference>
<dbReference type="GO" id="GO:1905515">
    <property type="term" value="P:non-motile cilium assembly"/>
    <property type="evidence" value="ECO:0007669"/>
    <property type="project" value="TreeGrafter"/>
</dbReference>
<dbReference type="KEGG" id="caua:113043213"/>
<proteinExistence type="predicted"/>
<dbReference type="Proteomes" id="UP000515129">
    <property type="component" value="Chromosome 25"/>
</dbReference>
<evidence type="ECO:0000256" key="6">
    <source>
        <dbReference type="ARBA" id="ARBA00023212"/>
    </source>
</evidence>
<reference evidence="10" key="1">
    <citation type="submission" date="2025-08" db="UniProtKB">
        <authorList>
            <consortium name="RefSeq"/>
        </authorList>
    </citation>
    <scope>IDENTIFICATION</scope>
    <source>
        <strain evidence="10">Wakin</strain>
        <tissue evidence="10">Muscle</tissue>
    </source>
</reference>
<accession>A0A6P6JCS9</accession>
<gene>
    <name evidence="10" type="primary">LOC113043213</name>
</gene>
<evidence type="ECO:0000313" key="10">
    <source>
        <dbReference type="RefSeq" id="XP_026058234.1"/>
    </source>
</evidence>
<dbReference type="GeneID" id="113043213"/>
<keyword evidence="7" id="KW-0966">Cell projection</keyword>
<keyword evidence="3" id="KW-0963">Cytoplasm</keyword>
<dbReference type="PANTHER" id="PTHR18879">
    <property type="entry name" value="CENTROSOMAL PROTEIN OF 290 KDA"/>
    <property type="match status" value="1"/>
</dbReference>
<dbReference type="AlphaFoldDB" id="A0A6P6JCS9"/>
<comment type="subcellular location">
    <subcellularLocation>
        <location evidence="1">Cytoplasm</location>
        <location evidence="1">Cytoskeleton</location>
        <location evidence="1">Cilium basal body</location>
    </subcellularLocation>
    <subcellularLocation>
        <location evidence="2">Cytoplasm</location>
        <location evidence="2">Cytoskeleton</location>
        <location evidence="2">Microtubule organizing center</location>
        <location evidence="2">Centrosome</location>
    </subcellularLocation>
</comment>
<keyword evidence="9" id="KW-1185">Reference proteome</keyword>
<keyword evidence="5 8" id="KW-0175">Coiled coil</keyword>
<keyword evidence="4" id="KW-0970">Cilium biogenesis/degradation</keyword>
<protein>
    <submittedName>
        <fullName evidence="10">Centrosomal protein of 290 kDa-like</fullName>
    </submittedName>
</protein>
<dbReference type="InterPro" id="IPR026201">
    <property type="entry name" value="Cep290"/>
</dbReference>
<evidence type="ECO:0000256" key="7">
    <source>
        <dbReference type="ARBA" id="ARBA00023273"/>
    </source>
</evidence>
<evidence type="ECO:0000256" key="3">
    <source>
        <dbReference type="ARBA" id="ARBA00022490"/>
    </source>
</evidence>
<dbReference type="GO" id="GO:0043010">
    <property type="term" value="P:camera-type eye development"/>
    <property type="evidence" value="ECO:0007669"/>
    <property type="project" value="TreeGrafter"/>
</dbReference>
<name>A0A6P6JCS9_CARAU</name>
<evidence type="ECO:0000313" key="9">
    <source>
        <dbReference type="Proteomes" id="UP000515129"/>
    </source>
</evidence>
<evidence type="ECO:0000256" key="8">
    <source>
        <dbReference type="SAM" id="Coils"/>
    </source>
</evidence>
<dbReference type="GO" id="GO:0001822">
    <property type="term" value="P:kidney development"/>
    <property type="evidence" value="ECO:0007669"/>
    <property type="project" value="TreeGrafter"/>
</dbReference>
<dbReference type="PANTHER" id="PTHR18879:SF20">
    <property type="entry name" value="CENTROSOMAL PROTEIN OF 290 KDA"/>
    <property type="match status" value="1"/>
</dbReference>
<dbReference type="GO" id="GO:0035869">
    <property type="term" value="C:ciliary transition zone"/>
    <property type="evidence" value="ECO:0007669"/>
    <property type="project" value="TreeGrafter"/>
</dbReference>
<evidence type="ECO:0000256" key="4">
    <source>
        <dbReference type="ARBA" id="ARBA00022794"/>
    </source>
</evidence>
<dbReference type="GO" id="GO:0097711">
    <property type="term" value="P:ciliary basal body-plasma membrane docking"/>
    <property type="evidence" value="ECO:0007669"/>
    <property type="project" value="TreeGrafter"/>
</dbReference>
<sequence>MIKETNQLEIKINNVLDENEDLRERLGLNLKEELDLNEFQRSKVLKQRPYKAENQILLNECLEKERLELKQNIRAVVKD</sequence>
<dbReference type="OrthoDB" id="6351660at2759"/>
<dbReference type="GO" id="GO:0034451">
    <property type="term" value="C:centriolar satellite"/>
    <property type="evidence" value="ECO:0007669"/>
    <property type="project" value="TreeGrafter"/>
</dbReference>
<evidence type="ECO:0000256" key="5">
    <source>
        <dbReference type="ARBA" id="ARBA00023054"/>
    </source>
</evidence>